<keyword evidence="1" id="KW-0378">Hydrolase</keyword>
<evidence type="ECO:0000313" key="2">
    <source>
        <dbReference type="Proteomes" id="UP000004277"/>
    </source>
</evidence>
<name>A0ACD3SU09_9BURK</name>
<accession>A0ACD3SU09</accession>
<dbReference type="Proteomes" id="UP000004277">
    <property type="component" value="Unassembled WGS sequence"/>
</dbReference>
<reference evidence="1" key="1">
    <citation type="submission" date="2019-05" db="EMBL/GenBank/DDBJ databases">
        <title>Revised genome assembly of Burkholderiaceae (previously Ralstonia) sp. PBA.</title>
        <authorList>
            <person name="Gan H.M."/>
        </authorList>
    </citation>
    <scope>NUCLEOTIDE SEQUENCE</scope>
    <source>
        <strain evidence="1">PBA</strain>
    </source>
</reference>
<gene>
    <name evidence="1" type="ORF">MW7_001880</name>
</gene>
<proteinExistence type="predicted"/>
<comment type="caution">
    <text evidence="1">The sequence shown here is derived from an EMBL/GenBank/DDBJ whole genome shotgun (WGS) entry which is preliminary data.</text>
</comment>
<protein>
    <submittedName>
        <fullName evidence="1">Oligoribonuclease</fullName>
        <ecNumber evidence="1">3.1.-.-</ecNumber>
    </submittedName>
</protein>
<sequence length="213" mass="23607">MTTTPAASPASTAAAKPAKSENNLIWLDMEMTGLSPDTDRIIEVAVVITDSELNVLAEGPVLVVHQADEVLDGMDAWNKGTHGRSGLIDKVKASTLTEAQAEETLLAFLRKWVPTGKSPMCGNSICQDRRFMARHMPKLEAFFHYRNLDVSTLKELCKRWEPLIHKGFHKRQLHTAMADIMESIEELRYYRTHFIHNPSAATSPVEAAAPAGN</sequence>
<keyword evidence="2" id="KW-1185">Reference proteome</keyword>
<dbReference type="EMBL" id="AKCV02000006">
    <property type="protein sequence ID" value="TMS59634.1"/>
    <property type="molecule type" value="Genomic_DNA"/>
</dbReference>
<evidence type="ECO:0000313" key="1">
    <source>
        <dbReference type="EMBL" id="TMS59634.1"/>
    </source>
</evidence>
<dbReference type="EC" id="3.1.-.-" evidence="1"/>
<organism evidence="1 2">
    <name type="scientific">Imbroritus primus</name>
    <dbReference type="NCBI Taxonomy" id="3058603"/>
    <lineage>
        <taxon>Bacteria</taxon>
        <taxon>Pseudomonadati</taxon>
        <taxon>Pseudomonadota</taxon>
        <taxon>Betaproteobacteria</taxon>
        <taxon>Burkholderiales</taxon>
        <taxon>Burkholderiaceae</taxon>
        <taxon>Imbroritus</taxon>
    </lineage>
</organism>